<dbReference type="Gene3D" id="3.40.50.720">
    <property type="entry name" value="NAD(P)-binding Rossmann-like Domain"/>
    <property type="match status" value="1"/>
</dbReference>
<keyword evidence="4" id="KW-1185">Reference proteome</keyword>
<evidence type="ECO:0000313" key="3">
    <source>
        <dbReference type="EMBL" id="GAA3581249.1"/>
    </source>
</evidence>
<dbReference type="InterPro" id="IPR036291">
    <property type="entry name" value="NAD(P)-bd_dom_sf"/>
</dbReference>
<evidence type="ECO:0000256" key="1">
    <source>
        <dbReference type="ARBA" id="ARBA00006484"/>
    </source>
</evidence>
<name>A0ABP6YD84_9PSEU</name>
<dbReference type="Pfam" id="PF13561">
    <property type="entry name" value="adh_short_C2"/>
    <property type="match status" value="1"/>
</dbReference>
<comment type="caution">
    <text evidence="3">The sequence shown here is derived from an EMBL/GenBank/DDBJ whole genome shotgun (WGS) entry which is preliminary data.</text>
</comment>
<dbReference type="InterPro" id="IPR002347">
    <property type="entry name" value="SDR_fam"/>
</dbReference>
<dbReference type="PANTHER" id="PTHR24321">
    <property type="entry name" value="DEHYDROGENASES, SHORT CHAIN"/>
    <property type="match status" value="1"/>
</dbReference>
<dbReference type="PRINTS" id="PR00081">
    <property type="entry name" value="GDHRDH"/>
</dbReference>
<proteinExistence type="inferred from homology"/>
<dbReference type="RefSeq" id="WP_344868356.1">
    <property type="nucleotide sequence ID" value="NZ_BAAAZN010000025.1"/>
</dbReference>
<organism evidence="3 4">
    <name type="scientific">Amycolatopsis ultiminotia</name>
    <dbReference type="NCBI Taxonomy" id="543629"/>
    <lineage>
        <taxon>Bacteria</taxon>
        <taxon>Bacillati</taxon>
        <taxon>Actinomycetota</taxon>
        <taxon>Actinomycetes</taxon>
        <taxon>Pseudonocardiales</taxon>
        <taxon>Pseudonocardiaceae</taxon>
        <taxon>Amycolatopsis</taxon>
    </lineage>
</organism>
<protein>
    <submittedName>
        <fullName evidence="3">SDR family oxidoreductase</fullName>
    </submittedName>
</protein>
<gene>
    <name evidence="3" type="ORF">GCM10022222_77450</name>
</gene>
<dbReference type="Proteomes" id="UP001500689">
    <property type="component" value="Unassembled WGS sequence"/>
</dbReference>
<sequence>MSAGAAIVTGGGGEIGAAICRRLDRDGWTVVVVDRDGAAAERVASSLPSGGTQAHEADVTDHQQVEALVRSVTSRYGGLGALVNNVGIEGAVQPLVSYPEDVFERVMRTNVHSVFLGVKSALAVMLEAGSGAIVNTASTSAIRGRANLAGYIASKHAVLGLTKVAALETAGTGVRVNAVLPGPIETRMIRAINEGTRALAPGENAEVKRAVATPYGSVDDVAAAVSHLLSPDARHMNGAAVVVDGGSTAA</sequence>
<dbReference type="EMBL" id="BAAAZN010000025">
    <property type="protein sequence ID" value="GAA3581249.1"/>
    <property type="molecule type" value="Genomic_DNA"/>
</dbReference>
<reference evidence="4" key="1">
    <citation type="journal article" date="2019" name="Int. J. Syst. Evol. Microbiol.">
        <title>The Global Catalogue of Microorganisms (GCM) 10K type strain sequencing project: providing services to taxonomists for standard genome sequencing and annotation.</title>
        <authorList>
            <consortium name="The Broad Institute Genomics Platform"/>
            <consortium name="The Broad Institute Genome Sequencing Center for Infectious Disease"/>
            <person name="Wu L."/>
            <person name="Ma J."/>
        </authorList>
    </citation>
    <scope>NUCLEOTIDE SEQUENCE [LARGE SCALE GENOMIC DNA]</scope>
    <source>
        <strain evidence="4">JCM 16898</strain>
    </source>
</reference>
<dbReference type="PRINTS" id="PR00080">
    <property type="entry name" value="SDRFAMILY"/>
</dbReference>
<evidence type="ECO:0000256" key="2">
    <source>
        <dbReference type="ARBA" id="ARBA00023002"/>
    </source>
</evidence>
<accession>A0ABP6YD84</accession>
<dbReference type="SUPFAM" id="SSF51735">
    <property type="entry name" value="NAD(P)-binding Rossmann-fold domains"/>
    <property type="match status" value="1"/>
</dbReference>
<keyword evidence="2" id="KW-0560">Oxidoreductase</keyword>
<dbReference type="PANTHER" id="PTHR24321:SF8">
    <property type="entry name" value="ESTRADIOL 17-BETA-DEHYDROGENASE 8-RELATED"/>
    <property type="match status" value="1"/>
</dbReference>
<evidence type="ECO:0000313" key="4">
    <source>
        <dbReference type="Proteomes" id="UP001500689"/>
    </source>
</evidence>
<comment type="similarity">
    <text evidence="1">Belongs to the short-chain dehydrogenases/reductases (SDR) family.</text>
</comment>
<dbReference type="CDD" id="cd05233">
    <property type="entry name" value="SDR_c"/>
    <property type="match status" value="1"/>
</dbReference>